<evidence type="ECO:0000313" key="2">
    <source>
        <dbReference type="Proteomes" id="UP001410648"/>
    </source>
</evidence>
<gene>
    <name evidence="1" type="ORF">GCM10008936_04460</name>
</gene>
<reference evidence="1 2" key="1">
    <citation type="journal article" date="2019" name="Int. J. Syst. Evol. Microbiol.">
        <title>The Global Catalogue of Microorganisms (GCM) 10K type strain sequencing project: providing services to taxonomists for standard genome sequencing and annotation.</title>
        <authorList>
            <consortium name="The Broad Institute Genomics Platform"/>
            <consortium name="The Broad Institute Genome Sequencing Center for Infectious Disease"/>
            <person name="Wu L."/>
            <person name="Ma J."/>
        </authorList>
    </citation>
    <scope>NUCLEOTIDE SEQUENCE [LARGE SCALE GENOMIC DNA]</scope>
    <source>
        <strain evidence="1 2">JCM 14232</strain>
    </source>
</reference>
<organism evidence="1 2">
    <name type="scientific">Alkalibacterium indicireducens</name>
    <dbReference type="NCBI Taxonomy" id="398758"/>
    <lineage>
        <taxon>Bacteria</taxon>
        <taxon>Bacillati</taxon>
        <taxon>Bacillota</taxon>
        <taxon>Bacilli</taxon>
        <taxon>Lactobacillales</taxon>
        <taxon>Carnobacteriaceae</taxon>
        <taxon>Alkalibacterium</taxon>
    </lineage>
</organism>
<proteinExistence type="predicted"/>
<accession>A0ABN1AIB1</accession>
<dbReference type="Proteomes" id="UP001410648">
    <property type="component" value="Unassembled WGS sequence"/>
</dbReference>
<keyword evidence="2" id="KW-1185">Reference proteome</keyword>
<dbReference type="EMBL" id="BAAADA010000035">
    <property type="protein sequence ID" value="GAA0477221.1"/>
    <property type="molecule type" value="Genomic_DNA"/>
</dbReference>
<dbReference type="RefSeq" id="WP_346023953.1">
    <property type="nucleotide sequence ID" value="NZ_BAAADA010000035.1"/>
</dbReference>
<sequence>MADHIKIAIVDDEDIQVDTMTSLIKEAAAGLSLSVSLIDFSSGEAFLFALEDHPDLDMVFLVV</sequence>
<name>A0ABN1AIB1_9LACT</name>
<protein>
    <recommendedName>
        <fullName evidence="3">Response regulatory domain-containing protein</fullName>
    </recommendedName>
</protein>
<evidence type="ECO:0008006" key="3">
    <source>
        <dbReference type="Google" id="ProtNLM"/>
    </source>
</evidence>
<evidence type="ECO:0000313" key="1">
    <source>
        <dbReference type="EMBL" id="GAA0477221.1"/>
    </source>
</evidence>
<comment type="caution">
    <text evidence="1">The sequence shown here is derived from an EMBL/GenBank/DDBJ whole genome shotgun (WGS) entry which is preliminary data.</text>
</comment>